<comment type="caution">
    <text evidence="2">The sequence shown here is derived from an EMBL/GenBank/DDBJ whole genome shotgun (WGS) entry which is preliminary data.</text>
</comment>
<protein>
    <submittedName>
        <fullName evidence="2">Uncharacterized protein</fullName>
    </submittedName>
</protein>
<feature type="region of interest" description="Disordered" evidence="1">
    <location>
        <begin position="26"/>
        <end position="107"/>
    </location>
</feature>
<dbReference type="Proteomes" id="UP001465976">
    <property type="component" value="Unassembled WGS sequence"/>
</dbReference>
<dbReference type="EMBL" id="JBAHYK010003380">
    <property type="protein sequence ID" value="KAL0563572.1"/>
    <property type="molecule type" value="Genomic_DNA"/>
</dbReference>
<name>A0ABR3EL17_9AGAR</name>
<accession>A0ABR3EL17</accession>
<sequence length="153" mass="17375">MPKDPTFKSLAQDSYGRYNTRFALRLEDLRRPRSPTPARRRRPTPYPEQRPSNAPQAIVMPMARRSVPYTQERRPSIISISSDSSTGTIDRSEETYVTEQQDGCNVDAKDADIVKDEESDEVADSEGHHSLLAAVKEHVHCGICCELLWDPYI</sequence>
<gene>
    <name evidence="2" type="ORF">V5O48_018495</name>
</gene>
<evidence type="ECO:0000256" key="1">
    <source>
        <dbReference type="SAM" id="MobiDB-lite"/>
    </source>
</evidence>
<keyword evidence="3" id="KW-1185">Reference proteome</keyword>
<feature type="compositionally biased region" description="Low complexity" evidence="1">
    <location>
        <begin position="76"/>
        <end position="89"/>
    </location>
</feature>
<evidence type="ECO:0000313" key="3">
    <source>
        <dbReference type="Proteomes" id="UP001465976"/>
    </source>
</evidence>
<evidence type="ECO:0000313" key="2">
    <source>
        <dbReference type="EMBL" id="KAL0563572.1"/>
    </source>
</evidence>
<feature type="non-terminal residue" evidence="2">
    <location>
        <position position="153"/>
    </location>
</feature>
<organism evidence="2 3">
    <name type="scientific">Marasmius crinis-equi</name>
    <dbReference type="NCBI Taxonomy" id="585013"/>
    <lineage>
        <taxon>Eukaryota</taxon>
        <taxon>Fungi</taxon>
        <taxon>Dikarya</taxon>
        <taxon>Basidiomycota</taxon>
        <taxon>Agaricomycotina</taxon>
        <taxon>Agaricomycetes</taxon>
        <taxon>Agaricomycetidae</taxon>
        <taxon>Agaricales</taxon>
        <taxon>Marasmiineae</taxon>
        <taxon>Marasmiaceae</taxon>
        <taxon>Marasmius</taxon>
    </lineage>
</organism>
<proteinExistence type="predicted"/>
<reference evidence="2 3" key="1">
    <citation type="submission" date="2024-02" db="EMBL/GenBank/DDBJ databases">
        <title>A draft genome for the cacao thread blight pathogen Marasmius crinis-equi.</title>
        <authorList>
            <person name="Cohen S.P."/>
            <person name="Baruah I.K."/>
            <person name="Amoako-Attah I."/>
            <person name="Bukari Y."/>
            <person name="Meinhardt L.W."/>
            <person name="Bailey B.A."/>
        </authorList>
    </citation>
    <scope>NUCLEOTIDE SEQUENCE [LARGE SCALE GENOMIC DNA]</scope>
    <source>
        <strain evidence="2 3">GH-76</strain>
    </source>
</reference>